<dbReference type="OrthoDB" id="10669363at2759"/>
<sequence>MSIVHSAMVTLARYRRDRFRWPVATYNAWPVPPVPQQLGFRMERSPSYSPGDANGEDVGATLGFDGTFAFGIEERGLLSSWVLEEEHDDEGEGTSLNDCPAEVESRSLGQLSALNISDAMKTQWEQLLESLCSQHRSVAPPPAGPMDRILMYVPQLDAVTPNHGQITSAVALDHTYAATGCNQPRVYDQTVTYDIRTTASVSSVGYRETRVQRFQAVAQASTIEAASRPNMPHIRTYGETREGRSLQHPRLHDSPIQGTPLGERDRYGPSQFMQRNKASRPRPTPPYAYTRPHDPLRTSHVPAHIAGQPFKPRSSARERVDVHFRNEWQHDTLKPQLPPSDTLDLSGLAFNLPPRFPTPCPTTCMDCHETLQAVDGIPPQRDVIESILEAVHVIKPSWDILSTALTFFKYLHYHDAWPRNFRYRSALDQVVFTIVHIFGTAPYNRADHLQSLLVESLPEKDWTPVFATFYPTMFVCPFAPCEMNRHLRGLRGYDSFNGGTHRIMT</sequence>
<dbReference type="AlphaFoldDB" id="A0A4V2MX09"/>
<organism evidence="2 3">
    <name type="scientific">Steccherinum ochraceum</name>
    <dbReference type="NCBI Taxonomy" id="92696"/>
    <lineage>
        <taxon>Eukaryota</taxon>
        <taxon>Fungi</taxon>
        <taxon>Dikarya</taxon>
        <taxon>Basidiomycota</taxon>
        <taxon>Agaricomycotina</taxon>
        <taxon>Agaricomycetes</taxon>
        <taxon>Polyporales</taxon>
        <taxon>Steccherinaceae</taxon>
        <taxon>Steccherinum</taxon>
    </lineage>
</organism>
<evidence type="ECO:0000256" key="1">
    <source>
        <dbReference type="SAM" id="MobiDB-lite"/>
    </source>
</evidence>
<feature type="compositionally biased region" description="Basic and acidic residues" evidence="1">
    <location>
        <begin position="241"/>
        <end position="253"/>
    </location>
</feature>
<dbReference type="EMBL" id="RWJN01000069">
    <property type="protein sequence ID" value="TCD68347.1"/>
    <property type="molecule type" value="Genomic_DNA"/>
</dbReference>
<keyword evidence="3" id="KW-1185">Reference proteome</keyword>
<protein>
    <submittedName>
        <fullName evidence="2">Uncharacterized protein</fullName>
    </submittedName>
</protein>
<feature type="region of interest" description="Disordered" evidence="1">
    <location>
        <begin position="241"/>
        <end position="297"/>
    </location>
</feature>
<accession>A0A4V2MX09</accession>
<dbReference type="Proteomes" id="UP000292702">
    <property type="component" value="Unassembled WGS sequence"/>
</dbReference>
<gene>
    <name evidence="2" type="ORF">EIP91_010985</name>
</gene>
<evidence type="ECO:0000313" key="3">
    <source>
        <dbReference type="Proteomes" id="UP000292702"/>
    </source>
</evidence>
<proteinExistence type="predicted"/>
<reference evidence="2 3" key="1">
    <citation type="submission" date="2018-11" db="EMBL/GenBank/DDBJ databases">
        <title>Genome assembly of Steccherinum ochraceum LE-BIN_3174, the white-rot fungus of the Steccherinaceae family (The Residual Polyporoid clade, Polyporales, Basidiomycota).</title>
        <authorList>
            <person name="Fedorova T.V."/>
            <person name="Glazunova O.A."/>
            <person name="Landesman E.O."/>
            <person name="Moiseenko K.V."/>
            <person name="Psurtseva N.V."/>
            <person name="Savinova O.S."/>
            <person name="Shakhova N.V."/>
            <person name="Tyazhelova T.V."/>
            <person name="Vasina D.V."/>
        </authorList>
    </citation>
    <scope>NUCLEOTIDE SEQUENCE [LARGE SCALE GENOMIC DNA]</scope>
    <source>
        <strain evidence="2 3">LE-BIN_3174</strain>
    </source>
</reference>
<name>A0A4V2MX09_9APHY</name>
<evidence type="ECO:0000313" key="2">
    <source>
        <dbReference type="EMBL" id="TCD68347.1"/>
    </source>
</evidence>
<comment type="caution">
    <text evidence="2">The sequence shown here is derived from an EMBL/GenBank/DDBJ whole genome shotgun (WGS) entry which is preliminary data.</text>
</comment>